<evidence type="ECO:0000256" key="2">
    <source>
        <dbReference type="SAM" id="SignalP"/>
    </source>
</evidence>
<dbReference type="EMBL" id="BMND01000008">
    <property type="protein sequence ID" value="GGN43128.1"/>
    <property type="molecule type" value="Genomic_DNA"/>
</dbReference>
<feature type="chain" id="PRO_5046932175" description="Lipoprotein" evidence="2">
    <location>
        <begin position="24"/>
        <end position="121"/>
    </location>
</feature>
<evidence type="ECO:0000256" key="1">
    <source>
        <dbReference type="SAM" id="MobiDB-lite"/>
    </source>
</evidence>
<feature type="compositionally biased region" description="Low complexity" evidence="1">
    <location>
        <begin position="33"/>
        <end position="42"/>
    </location>
</feature>
<evidence type="ECO:0008006" key="5">
    <source>
        <dbReference type="Google" id="ProtNLM"/>
    </source>
</evidence>
<accession>A0ABQ2JDJ0</accession>
<dbReference type="PROSITE" id="PS51257">
    <property type="entry name" value="PROKAR_LIPOPROTEIN"/>
    <property type="match status" value="1"/>
</dbReference>
<dbReference type="GeneID" id="301552593"/>
<feature type="signal peptide" evidence="2">
    <location>
        <begin position="1"/>
        <end position="23"/>
    </location>
</feature>
<reference evidence="4" key="1">
    <citation type="journal article" date="2019" name="Int. J. Syst. Evol. Microbiol.">
        <title>The Global Catalogue of Microorganisms (GCM) 10K type strain sequencing project: providing services to taxonomists for standard genome sequencing and annotation.</title>
        <authorList>
            <consortium name="The Broad Institute Genomics Platform"/>
            <consortium name="The Broad Institute Genome Sequencing Center for Infectious Disease"/>
            <person name="Wu L."/>
            <person name="Ma J."/>
        </authorList>
    </citation>
    <scope>NUCLEOTIDE SEQUENCE [LARGE SCALE GENOMIC DNA]</scope>
    <source>
        <strain evidence="4">CGMCC 4.7323</strain>
    </source>
</reference>
<gene>
    <name evidence="3" type="ORF">GCM10012285_24160</name>
</gene>
<protein>
    <recommendedName>
        <fullName evidence="5">Lipoprotein</fullName>
    </recommendedName>
</protein>
<sequence>MFSARRLAAVACPLLLLSAAACTAGTGHQDAKPSSAVPAASPTGGSDASGLRLTDVIGRLKVSRESRSGYERDKFHLWTDADHDGCDTRKEVLLAEAVKKPRQGKNCKLTGGTWRSYYGAA</sequence>
<name>A0ABQ2JDJ0_9ACTN</name>
<proteinExistence type="predicted"/>
<keyword evidence="4" id="KW-1185">Reference proteome</keyword>
<dbReference type="Proteomes" id="UP000600080">
    <property type="component" value="Unassembled WGS sequence"/>
</dbReference>
<dbReference type="RefSeq" id="WP_229699876.1">
    <property type="nucleotide sequence ID" value="NZ_BMND01000008.1"/>
</dbReference>
<feature type="region of interest" description="Disordered" evidence="1">
    <location>
        <begin position="25"/>
        <end position="50"/>
    </location>
</feature>
<evidence type="ECO:0000313" key="4">
    <source>
        <dbReference type="Proteomes" id="UP000600080"/>
    </source>
</evidence>
<organism evidence="3 4">
    <name type="scientific">Streptomyces kronopolitis</name>
    <dbReference type="NCBI Taxonomy" id="1612435"/>
    <lineage>
        <taxon>Bacteria</taxon>
        <taxon>Bacillati</taxon>
        <taxon>Actinomycetota</taxon>
        <taxon>Actinomycetes</taxon>
        <taxon>Kitasatosporales</taxon>
        <taxon>Streptomycetaceae</taxon>
        <taxon>Streptomyces</taxon>
    </lineage>
</organism>
<keyword evidence="2" id="KW-0732">Signal</keyword>
<evidence type="ECO:0000313" key="3">
    <source>
        <dbReference type="EMBL" id="GGN43128.1"/>
    </source>
</evidence>
<comment type="caution">
    <text evidence="3">The sequence shown here is derived from an EMBL/GenBank/DDBJ whole genome shotgun (WGS) entry which is preliminary data.</text>
</comment>